<dbReference type="InterPro" id="IPR045993">
    <property type="entry name" value="DUF5949"/>
</dbReference>
<accession>A0A7H0HWU8</accession>
<protein>
    <submittedName>
        <fullName evidence="1">Uncharacterized protein</fullName>
    </submittedName>
</protein>
<dbReference type="Pfam" id="PF19374">
    <property type="entry name" value="DUF5949"/>
    <property type="match status" value="1"/>
</dbReference>
<organism evidence="1 2">
    <name type="scientific">Streptomyces genisteinicus</name>
    <dbReference type="NCBI Taxonomy" id="2768068"/>
    <lineage>
        <taxon>Bacteria</taxon>
        <taxon>Bacillati</taxon>
        <taxon>Actinomycetota</taxon>
        <taxon>Actinomycetes</taxon>
        <taxon>Kitasatosporales</taxon>
        <taxon>Streptomycetaceae</taxon>
        <taxon>Streptomyces</taxon>
    </lineage>
</organism>
<evidence type="ECO:0000313" key="1">
    <source>
        <dbReference type="EMBL" id="QNP65014.1"/>
    </source>
</evidence>
<dbReference type="Proteomes" id="UP000516230">
    <property type="component" value="Chromosome"/>
</dbReference>
<dbReference type="EMBL" id="CP060825">
    <property type="protein sequence ID" value="QNP65014.1"/>
    <property type="molecule type" value="Genomic_DNA"/>
</dbReference>
<proteinExistence type="predicted"/>
<dbReference type="KEGG" id="sgj:IAG43_20245"/>
<name>A0A7H0HWU8_9ACTN</name>
<keyword evidence="2" id="KW-1185">Reference proteome</keyword>
<dbReference type="AlphaFoldDB" id="A0A7H0HWU8"/>
<reference evidence="1 2" key="1">
    <citation type="submission" date="2020-08" db="EMBL/GenBank/DDBJ databases">
        <title>A novel species.</title>
        <authorList>
            <person name="Gao J."/>
        </authorList>
    </citation>
    <scope>NUCLEOTIDE SEQUENCE [LARGE SCALE GENOMIC DNA]</scope>
    <source>
        <strain evidence="1 2">CRPJ-33</strain>
    </source>
</reference>
<evidence type="ECO:0000313" key="2">
    <source>
        <dbReference type="Proteomes" id="UP000516230"/>
    </source>
</evidence>
<dbReference type="RefSeq" id="WP_187742111.1">
    <property type="nucleotide sequence ID" value="NZ_CP060825.1"/>
</dbReference>
<sequence length="166" mass="17493">MTTANHPRTAVDRAQLGTLVLLAWTGDPAQGHDTPYLVAYSLGDGPGGTEGAGQATAAMIAELGLTTGDVLHDRTRAGAFAVQLLVQGGQAVLTMPYMNAQCPAPAEWLAAVEERGSVHFMLPTRAWPEATPGEPLDEEVLQAFLGDETVLKKTAHVLLPVSRLRA</sequence>
<gene>
    <name evidence="1" type="ORF">IAG43_20245</name>
</gene>